<feature type="coiled-coil region" evidence="8">
    <location>
        <begin position="86"/>
        <end position="113"/>
    </location>
</feature>
<evidence type="ECO:0000256" key="4">
    <source>
        <dbReference type="ARBA" id="ARBA00023125"/>
    </source>
</evidence>
<dbReference type="GO" id="GO:0032784">
    <property type="term" value="P:regulation of DNA-templated transcription elongation"/>
    <property type="evidence" value="ECO:0007669"/>
    <property type="project" value="UniProtKB-UniRule"/>
</dbReference>
<comment type="similarity">
    <text evidence="1 8 9">Belongs to the GreA/GreB family.</text>
</comment>
<dbReference type="InterPro" id="IPR023459">
    <property type="entry name" value="Tscrpt_elong_fac_GreA/B_fam"/>
</dbReference>
<dbReference type="InterPro" id="IPR022691">
    <property type="entry name" value="Tscrpt_elong_fac_GreA/B_N"/>
</dbReference>
<gene>
    <name evidence="8" type="primary">greA</name>
    <name evidence="13" type="ORF">COV74_00060</name>
</gene>
<dbReference type="SUPFAM" id="SSF46557">
    <property type="entry name" value="GreA transcript cleavage protein, N-terminal domain"/>
    <property type="match status" value="1"/>
</dbReference>
<evidence type="ECO:0000256" key="5">
    <source>
        <dbReference type="ARBA" id="ARBA00023163"/>
    </source>
</evidence>
<dbReference type="InterPro" id="IPR036805">
    <property type="entry name" value="Tscrpt_elong_fac_GreA/B_N_sf"/>
</dbReference>
<evidence type="ECO:0000259" key="12">
    <source>
        <dbReference type="Pfam" id="PF03449"/>
    </source>
</evidence>
<dbReference type="NCBIfam" id="TIGR01462">
    <property type="entry name" value="greA"/>
    <property type="match status" value="1"/>
</dbReference>
<dbReference type="SUPFAM" id="SSF54534">
    <property type="entry name" value="FKBP-like"/>
    <property type="match status" value="1"/>
</dbReference>
<dbReference type="Proteomes" id="UP000230859">
    <property type="component" value="Unassembled WGS sequence"/>
</dbReference>
<dbReference type="GO" id="GO:0006354">
    <property type="term" value="P:DNA-templated transcription elongation"/>
    <property type="evidence" value="ECO:0007669"/>
    <property type="project" value="TreeGrafter"/>
</dbReference>
<dbReference type="PANTHER" id="PTHR30437">
    <property type="entry name" value="TRANSCRIPTION ELONGATION FACTOR GREA"/>
    <property type="match status" value="1"/>
</dbReference>
<evidence type="ECO:0000313" key="14">
    <source>
        <dbReference type="Proteomes" id="UP000230859"/>
    </source>
</evidence>
<keyword evidence="13" id="KW-0648">Protein biosynthesis</keyword>
<dbReference type="Gene3D" id="1.10.287.180">
    <property type="entry name" value="Transcription elongation factor, GreA/GreB, N-terminal domain"/>
    <property type="match status" value="1"/>
</dbReference>
<evidence type="ECO:0000256" key="7">
    <source>
        <dbReference type="ARBA" id="ARBA00030776"/>
    </source>
</evidence>
<dbReference type="GO" id="GO:0003746">
    <property type="term" value="F:translation elongation factor activity"/>
    <property type="evidence" value="ECO:0007669"/>
    <property type="project" value="UniProtKB-KW"/>
</dbReference>
<dbReference type="Gene3D" id="3.10.50.30">
    <property type="entry name" value="Transcription elongation factor, GreA/GreB, C-terminal domain"/>
    <property type="match status" value="1"/>
</dbReference>
<evidence type="ECO:0000256" key="1">
    <source>
        <dbReference type="ARBA" id="ARBA00008213"/>
    </source>
</evidence>
<evidence type="ECO:0000259" key="11">
    <source>
        <dbReference type="Pfam" id="PF01272"/>
    </source>
</evidence>
<keyword evidence="3 8" id="KW-0805">Transcription regulation</keyword>
<evidence type="ECO:0000256" key="10">
    <source>
        <dbReference type="SAM" id="MobiDB-lite"/>
    </source>
</evidence>
<dbReference type="InterPro" id="IPR036953">
    <property type="entry name" value="GreA/GreB_C_sf"/>
</dbReference>
<feature type="domain" description="Transcription elongation factor GreA/GreB N-terminal" evidence="12">
    <location>
        <begin position="43"/>
        <end position="112"/>
    </location>
</feature>
<sequence>MAQVIRDGSSSQSNNTPDPACSAAGARRTVLDDEQKDIMTQTILTKEGFEKLQKELLHLKGRKRIEAAKHLEEARALGDLRENSEYETAKHEKSKLEARIQALENKLANAKIVDKSEVRTDKIFFGTMAELKNLKTGDKVTFSFVAADEADIAQGKIAITSPIGQALLGHKVGDKVDVKAPAGVIPYQVLKIKAAE</sequence>
<evidence type="ECO:0000256" key="3">
    <source>
        <dbReference type="ARBA" id="ARBA00023015"/>
    </source>
</evidence>
<evidence type="ECO:0000256" key="2">
    <source>
        <dbReference type="ARBA" id="ARBA00013729"/>
    </source>
</evidence>
<dbReference type="PANTHER" id="PTHR30437:SF4">
    <property type="entry name" value="TRANSCRIPTION ELONGATION FACTOR GREA"/>
    <property type="match status" value="1"/>
</dbReference>
<dbReference type="GO" id="GO:0003677">
    <property type="term" value="F:DNA binding"/>
    <property type="evidence" value="ECO:0007669"/>
    <property type="project" value="UniProtKB-UniRule"/>
</dbReference>
<keyword evidence="8" id="KW-0175">Coiled coil</keyword>
<dbReference type="InterPro" id="IPR006359">
    <property type="entry name" value="Tscrpt_elong_fac_GreA"/>
</dbReference>
<keyword evidence="4 8" id="KW-0238">DNA-binding</keyword>
<feature type="domain" description="Transcription elongation factor GreA/GreB C-terminal" evidence="11">
    <location>
        <begin position="120"/>
        <end position="193"/>
    </location>
</feature>
<dbReference type="NCBIfam" id="NF001263">
    <property type="entry name" value="PRK00226.1-4"/>
    <property type="match status" value="1"/>
</dbReference>
<dbReference type="AlphaFoldDB" id="A0A2H0LT33"/>
<proteinExistence type="inferred from homology"/>
<keyword evidence="5 8" id="KW-0804">Transcription</keyword>
<comment type="function">
    <text evidence="6 8 9">Necessary for efficient RNA polymerase transcription elongation past template-encoded arresting sites. The arresting sites in DNA have the property of trapping a certain fraction of elongating RNA polymerases that pass through, resulting in locked ternary complexes. Cleavage of the nascent transcript by cleavage factors such as GreA or GreB allows the resumption of elongation from the new 3'terminus. GreA releases sequences of 2 to 3 nucleotides.</text>
</comment>
<organism evidence="13 14">
    <name type="scientific">Candidatus Abzuiibacterium crystallinum</name>
    <dbReference type="NCBI Taxonomy" id="1974748"/>
    <lineage>
        <taxon>Bacteria</taxon>
        <taxon>Pseudomonadati</taxon>
        <taxon>Candidatus Omnitrophota</taxon>
        <taxon>Candidatus Abzuiibacterium</taxon>
    </lineage>
</organism>
<evidence type="ECO:0000313" key="13">
    <source>
        <dbReference type="EMBL" id="PIQ87593.1"/>
    </source>
</evidence>
<dbReference type="InterPro" id="IPR028624">
    <property type="entry name" value="Tscrpt_elong_fac_GreA/B"/>
</dbReference>
<dbReference type="FunFam" id="1.10.287.180:FF:000001">
    <property type="entry name" value="Transcription elongation factor GreA"/>
    <property type="match status" value="1"/>
</dbReference>
<dbReference type="InterPro" id="IPR001437">
    <property type="entry name" value="Tscrpt_elong_fac_GreA/B_C"/>
</dbReference>
<feature type="region of interest" description="Disordered" evidence="10">
    <location>
        <begin position="1"/>
        <end position="28"/>
    </location>
</feature>
<evidence type="ECO:0000256" key="6">
    <source>
        <dbReference type="ARBA" id="ARBA00024916"/>
    </source>
</evidence>
<keyword evidence="13" id="KW-0251">Elongation factor</keyword>
<dbReference type="EMBL" id="PCVY01000002">
    <property type="protein sequence ID" value="PIQ87593.1"/>
    <property type="molecule type" value="Genomic_DNA"/>
</dbReference>
<comment type="caution">
    <text evidence="13">The sequence shown here is derived from an EMBL/GenBank/DDBJ whole genome shotgun (WGS) entry which is preliminary data.</text>
</comment>
<accession>A0A2H0LT33</accession>
<dbReference type="HAMAP" id="MF_00105">
    <property type="entry name" value="GreA_GreB"/>
    <property type="match status" value="1"/>
</dbReference>
<dbReference type="GO" id="GO:0070063">
    <property type="term" value="F:RNA polymerase binding"/>
    <property type="evidence" value="ECO:0007669"/>
    <property type="project" value="InterPro"/>
</dbReference>
<name>A0A2H0LT33_9BACT</name>
<dbReference type="Pfam" id="PF03449">
    <property type="entry name" value="GreA_GreB_N"/>
    <property type="match status" value="1"/>
</dbReference>
<evidence type="ECO:0000256" key="9">
    <source>
        <dbReference type="RuleBase" id="RU000556"/>
    </source>
</evidence>
<protein>
    <recommendedName>
        <fullName evidence="2 8">Transcription elongation factor GreA</fullName>
    </recommendedName>
    <alternativeName>
        <fullName evidence="7 8">Transcript cleavage factor GreA</fullName>
    </alternativeName>
</protein>
<reference evidence="13 14" key="1">
    <citation type="submission" date="2017-09" db="EMBL/GenBank/DDBJ databases">
        <title>Depth-based differentiation of microbial function through sediment-hosted aquifers and enrichment of novel symbionts in the deep terrestrial subsurface.</title>
        <authorList>
            <person name="Probst A.J."/>
            <person name="Ladd B."/>
            <person name="Jarett J.K."/>
            <person name="Geller-Mcgrath D.E."/>
            <person name="Sieber C.M."/>
            <person name="Emerson J.B."/>
            <person name="Anantharaman K."/>
            <person name="Thomas B.C."/>
            <person name="Malmstrom R."/>
            <person name="Stieglmeier M."/>
            <person name="Klingl A."/>
            <person name="Woyke T."/>
            <person name="Ryan C.M."/>
            <person name="Banfield J.F."/>
        </authorList>
    </citation>
    <scope>NUCLEOTIDE SEQUENCE [LARGE SCALE GENOMIC DNA]</scope>
    <source>
        <strain evidence="13">CG11_big_fil_rev_8_21_14_0_20_45_26</strain>
    </source>
</reference>
<dbReference type="Pfam" id="PF01272">
    <property type="entry name" value="GreA_GreB"/>
    <property type="match status" value="1"/>
</dbReference>
<dbReference type="FunFam" id="3.10.50.30:FF:000001">
    <property type="entry name" value="Transcription elongation factor GreA"/>
    <property type="match status" value="1"/>
</dbReference>
<evidence type="ECO:0000256" key="8">
    <source>
        <dbReference type="HAMAP-Rule" id="MF_00105"/>
    </source>
</evidence>
<feature type="compositionally biased region" description="Polar residues" evidence="10">
    <location>
        <begin position="8"/>
        <end position="17"/>
    </location>
</feature>